<feature type="non-terminal residue" evidence="1">
    <location>
        <position position="1"/>
    </location>
</feature>
<dbReference type="Proteomes" id="UP000265520">
    <property type="component" value="Unassembled WGS sequence"/>
</dbReference>
<evidence type="ECO:0000313" key="2">
    <source>
        <dbReference type="Proteomes" id="UP000265520"/>
    </source>
</evidence>
<proteinExistence type="predicted"/>
<evidence type="ECO:0000313" key="1">
    <source>
        <dbReference type="EMBL" id="MCI40173.1"/>
    </source>
</evidence>
<reference evidence="1 2" key="1">
    <citation type="journal article" date="2018" name="Front. Plant Sci.">
        <title>Red Clover (Trifolium pratense) and Zigzag Clover (T. medium) - A Picture of Genomic Similarities and Differences.</title>
        <authorList>
            <person name="Dluhosova J."/>
            <person name="Istvanek J."/>
            <person name="Nedelnik J."/>
            <person name="Repkova J."/>
        </authorList>
    </citation>
    <scope>NUCLEOTIDE SEQUENCE [LARGE SCALE GENOMIC DNA]</scope>
    <source>
        <strain evidence="2">cv. 10/8</strain>
        <tissue evidence="1">Leaf</tissue>
    </source>
</reference>
<organism evidence="1 2">
    <name type="scientific">Trifolium medium</name>
    <dbReference type="NCBI Taxonomy" id="97028"/>
    <lineage>
        <taxon>Eukaryota</taxon>
        <taxon>Viridiplantae</taxon>
        <taxon>Streptophyta</taxon>
        <taxon>Embryophyta</taxon>
        <taxon>Tracheophyta</taxon>
        <taxon>Spermatophyta</taxon>
        <taxon>Magnoliopsida</taxon>
        <taxon>eudicotyledons</taxon>
        <taxon>Gunneridae</taxon>
        <taxon>Pentapetalae</taxon>
        <taxon>rosids</taxon>
        <taxon>fabids</taxon>
        <taxon>Fabales</taxon>
        <taxon>Fabaceae</taxon>
        <taxon>Papilionoideae</taxon>
        <taxon>50 kb inversion clade</taxon>
        <taxon>NPAAA clade</taxon>
        <taxon>Hologalegina</taxon>
        <taxon>IRL clade</taxon>
        <taxon>Trifolieae</taxon>
        <taxon>Trifolium</taxon>
    </lineage>
</organism>
<comment type="caution">
    <text evidence="1">The sequence shown here is derived from an EMBL/GenBank/DDBJ whole genome shotgun (WGS) entry which is preliminary data.</text>
</comment>
<accession>A0A392RU90</accession>
<dbReference type="AlphaFoldDB" id="A0A392RU90"/>
<keyword evidence="2" id="KW-1185">Reference proteome</keyword>
<sequence length="58" mass="6570">HNTSRPANPGESWRKNSRKFLAQGSFSEILAIRRPARLGELLAQAQERRPAKTTQNRA</sequence>
<dbReference type="EMBL" id="LXQA010276825">
    <property type="protein sequence ID" value="MCI40173.1"/>
    <property type="molecule type" value="Genomic_DNA"/>
</dbReference>
<name>A0A392RU90_9FABA</name>
<protein>
    <submittedName>
        <fullName evidence="1">Uncharacterized protein</fullName>
    </submittedName>
</protein>